<dbReference type="InterPro" id="IPR043504">
    <property type="entry name" value="Peptidase_S1_PA_chymotrypsin"/>
</dbReference>
<dbReference type="PRINTS" id="PR00834">
    <property type="entry name" value="PROTEASES2C"/>
</dbReference>
<dbReference type="PANTHER" id="PTHR43019:SF23">
    <property type="entry name" value="PROTEASE DO-LIKE 5, CHLOROPLASTIC"/>
    <property type="match status" value="1"/>
</dbReference>
<protein>
    <submittedName>
        <fullName evidence="4">S-layer homology domain-containing protein</fullName>
    </submittedName>
</protein>
<sequence length="647" mass="68044">MKKRMSMALVVILIVCMFSPSALAANLKSVQSADALYTLGLFKGTGTDEAGNPIFALDRTPTREEAVTMLVRLLGKEDEALSGNWTHPFTDVDAWAAPYVSYAYVMGLTKGTGSTTFGSAVQVNAAQYLTFVLRALGYSDSAGDFSWDTASVLSDEIGLTSGEYTQGDSFTRGDIASISFGALSQKLKGSTTTLTQSLLTAGAVTEEAVNSAGLSGALNAGSGALKTLSSEEIYTKCAPAVFRIVVYDAAGTALGTASGFFISSSGIAVTNYHVIDGAASALVYVPGKTEPYQVKGVYDYNTSTDLAVLQVDGDGFPYLETESTVEPQGGATVYAIGYPLGLNSTISQGIVSNPDQTVDGKEYIQTTAPISAGSSGGALINAYGRVIGVTSGTISDGQNLNFAVPAANLGTLSLESVRTLQAVIQEQNALRAQITLGVSPSSLALQIGQEGTVRITTNTDDDDISLEYSISDEYVAMGQWGDWVDDYSCELHIIGMSEGSATVKVRFADDTGNPDALVVFTVTVSSGAVPVSTYSMIPGAPDFGSYIGVALHKMTQSDASSGVENGVIYTYLADDVYNIVGDDNSFFYGYYALLEAAGYSYVGGQQSSSGYVVMMFKNQEYNKTLYYGMAEDDDGSVVFFIMAYDSQ</sequence>
<dbReference type="Proteomes" id="UP000192790">
    <property type="component" value="Unassembled WGS sequence"/>
</dbReference>
<evidence type="ECO:0000256" key="1">
    <source>
        <dbReference type="ARBA" id="ARBA00022737"/>
    </source>
</evidence>
<dbReference type="STRING" id="1122930.SAMN02745168_0076"/>
<dbReference type="EMBL" id="FWXW01000010">
    <property type="protein sequence ID" value="SMC85779.1"/>
    <property type="molecule type" value="Genomic_DNA"/>
</dbReference>
<proteinExistence type="predicted"/>
<dbReference type="InterPro" id="IPR009003">
    <property type="entry name" value="Peptidase_S1_PA"/>
</dbReference>
<name>A0A1W2CKM3_9FIRM</name>
<dbReference type="Pfam" id="PF00395">
    <property type="entry name" value="SLH"/>
    <property type="match status" value="1"/>
</dbReference>
<dbReference type="GO" id="GO:0006508">
    <property type="term" value="P:proteolysis"/>
    <property type="evidence" value="ECO:0007669"/>
    <property type="project" value="InterPro"/>
</dbReference>
<evidence type="ECO:0000313" key="4">
    <source>
        <dbReference type="EMBL" id="SMC85779.1"/>
    </source>
</evidence>
<reference evidence="4 5" key="1">
    <citation type="submission" date="2017-04" db="EMBL/GenBank/DDBJ databases">
        <authorList>
            <person name="Afonso C.L."/>
            <person name="Miller P.J."/>
            <person name="Scott M.A."/>
            <person name="Spackman E."/>
            <person name="Goraichik I."/>
            <person name="Dimitrov K.M."/>
            <person name="Suarez D.L."/>
            <person name="Swayne D.E."/>
        </authorList>
    </citation>
    <scope>NUCLEOTIDE SEQUENCE [LARGE SCALE GENOMIC DNA]</scope>
    <source>
        <strain evidence="4 5">DSM 12816</strain>
    </source>
</reference>
<evidence type="ECO:0000313" key="5">
    <source>
        <dbReference type="Proteomes" id="UP000192790"/>
    </source>
</evidence>
<dbReference type="Gene3D" id="2.40.10.10">
    <property type="entry name" value="Trypsin-like serine proteases"/>
    <property type="match status" value="2"/>
</dbReference>
<evidence type="ECO:0000259" key="3">
    <source>
        <dbReference type="PROSITE" id="PS51272"/>
    </source>
</evidence>
<feature type="signal peptide" evidence="2">
    <location>
        <begin position="1"/>
        <end position="24"/>
    </location>
</feature>
<dbReference type="PROSITE" id="PS51272">
    <property type="entry name" value="SLH"/>
    <property type="match status" value="2"/>
</dbReference>
<keyword evidence="5" id="KW-1185">Reference proteome</keyword>
<feature type="domain" description="SLH" evidence="3">
    <location>
        <begin position="16"/>
        <end position="84"/>
    </location>
</feature>
<organism evidence="4 5">
    <name type="scientific">Papillibacter cinnamivorans DSM 12816</name>
    <dbReference type="NCBI Taxonomy" id="1122930"/>
    <lineage>
        <taxon>Bacteria</taxon>
        <taxon>Bacillati</taxon>
        <taxon>Bacillota</taxon>
        <taxon>Clostridia</taxon>
        <taxon>Eubacteriales</taxon>
        <taxon>Oscillospiraceae</taxon>
        <taxon>Papillibacter</taxon>
    </lineage>
</organism>
<accession>A0A1W2CKM3</accession>
<dbReference type="AlphaFoldDB" id="A0A1W2CKM3"/>
<keyword evidence="2" id="KW-0732">Signal</keyword>
<dbReference type="GO" id="GO:0004252">
    <property type="term" value="F:serine-type endopeptidase activity"/>
    <property type="evidence" value="ECO:0007669"/>
    <property type="project" value="InterPro"/>
</dbReference>
<dbReference type="RefSeq" id="WP_159448137.1">
    <property type="nucleotide sequence ID" value="NZ_FWXW01000010.1"/>
</dbReference>
<feature type="chain" id="PRO_5013343258" evidence="2">
    <location>
        <begin position="25"/>
        <end position="647"/>
    </location>
</feature>
<gene>
    <name evidence="4" type="ORF">SAMN02745168_0076</name>
</gene>
<feature type="domain" description="SLH" evidence="3">
    <location>
        <begin position="85"/>
        <end position="146"/>
    </location>
</feature>
<dbReference type="OrthoDB" id="1837292at2"/>
<evidence type="ECO:0000256" key="2">
    <source>
        <dbReference type="SAM" id="SignalP"/>
    </source>
</evidence>
<keyword evidence="1" id="KW-0677">Repeat</keyword>
<dbReference type="InterPro" id="IPR001119">
    <property type="entry name" value="SLH_dom"/>
</dbReference>
<dbReference type="SUPFAM" id="SSF50494">
    <property type="entry name" value="Trypsin-like serine proteases"/>
    <property type="match status" value="1"/>
</dbReference>
<dbReference type="Pfam" id="PF13365">
    <property type="entry name" value="Trypsin_2"/>
    <property type="match status" value="1"/>
</dbReference>
<dbReference type="InterPro" id="IPR001940">
    <property type="entry name" value="Peptidase_S1C"/>
</dbReference>
<dbReference type="PANTHER" id="PTHR43019">
    <property type="entry name" value="SERINE ENDOPROTEASE DEGS"/>
    <property type="match status" value="1"/>
</dbReference>